<protein>
    <submittedName>
        <fullName evidence="2">Uncharacterized protein</fullName>
    </submittedName>
</protein>
<dbReference type="EMBL" id="LAYC01000001">
    <property type="protein sequence ID" value="KYK61938.1"/>
    <property type="molecule type" value="Genomic_DNA"/>
</dbReference>
<reference evidence="2 3" key="1">
    <citation type="journal article" date="2016" name="Sci. Rep.">
        <title>Insights into Adaptations to a Near-Obligate Nematode Endoparasitic Lifestyle from the Finished Genome of Drechmeria coniospora.</title>
        <authorList>
            <person name="Zhang L."/>
            <person name="Zhou Z."/>
            <person name="Guo Q."/>
            <person name="Fokkens L."/>
            <person name="Miskei M."/>
            <person name="Pocsi I."/>
            <person name="Zhang W."/>
            <person name="Chen M."/>
            <person name="Wang L."/>
            <person name="Sun Y."/>
            <person name="Donzelli B.G."/>
            <person name="Gibson D.M."/>
            <person name="Nelson D.R."/>
            <person name="Luo J.G."/>
            <person name="Rep M."/>
            <person name="Liu H."/>
            <person name="Yang S."/>
            <person name="Wang J."/>
            <person name="Krasnoff S.B."/>
            <person name="Xu Y."/>
            <person name="Molnar I."/>
            <person name="Lin M."/>
        </authorList>
    </citation>
    <scope>NUCLEOTIDE SEQUENCE [LARGE SCALE GENOMIC DNA]</scope>
    <source>
        <strain evidence="2 3">ARSEF 6962</strain>
    </source>
</reference>
<keyword evidence="1" id="KW-1133">Transmembrane helix</keyword>
<dbReference type="InterPro" id="IPR046580">
    <property type="entry name" value="DUF6640"/>
</dbReference>
<keyword evidence="1" id="KW-0472">Membrane</keyword>
<proteinExistence type="predicted"/>
<evidence type="ECO:0000313" key="3">
    <source>
        <dbReference type="Proteomes" id="UP000076580"/>
    </source>
</evidence>
<comment type="caution">
    <text evidence="2">The sequence shown here is derived from an EMBL/GenBank/DDBJ whole genome shotgun (WGS) entry which is preliminary data.</text>
</comment>
<dbReference type="GeneID" id="63715726"/>
<dbReference type="RefSeq" id="XP_040661290.1">
    <property type="nucleotide sequence ID" value="XM_040800407.1"/>
</dbReference>
<dbReference type="STRING" id="98403.A0A151GXV5"/>
<evidence type="ECO:0000256" key="1">
    <source>
        <dbReference type="SAM" id="Phobius"/>
    </source>
</evidence>
<dbReference type="Pfam" id="PF20345">
    <property type="entry name" value="DUF6640"/>
    <property type="match status" value="1"/>
</dbReference>
<keyword evidence="1" id="KW-0812">Transmembrane</keyword>
<sequence>MPGLFDSRPRGLMAGNNIFFATFVVLASWNDTHTFNPHWTRHAKFHSGQTLSFGVLSALTSTYLLHRRNPTAAAGKDSLFMAAVVGSLTAVSGLSAIFYPDSAWMDPEWDNGWPIGPNGVLFLANLVATWMGYSYEKARLDKLDKKD</sequence>
<name>A0A151GXV5_DRECN</name>
<feature type="transmembrane region" description="Helical" evidence="1">
    <location>
        <begin position="49"/>
        <end position="66"/>
    </location>
</feature>
<feature type="transmembrane region" description="Helical" evidence="1">
    <location>
        <begin position="12"/>
        <end position="29"/>
    </location>
</feature>
<dbReference type="InParanoid" id="A0A151GXV5"/>
<feature type="transmembrane region" description="Helical" evidence="1">
    <location>
        <begin position="119"/>
        <end position="136"/>
    </location>
</feature>
<evidence type="ECO:0000313" key="2">
    <source>
        <dbReference type="EMBL" id="KYK61938.1"/>
    </source>
</evidence>
<feature type="transmembrane region" description="Helical" evidence="1">
    <location>
        <begin position="78"/>
        <end position="99"/>
    </location>
</feature>
<gene>
    <name evidence="2" type="ORF">DCS_03083</name>
</gene>
<accession>A0A151GXV5</accession>
<organism evidence="2 3">
    <name type="scientific">Drechmeria coniospora</name>
    <name type="common">Nematophagous fungus</name>
    <name type="synonym">Meria coniospora</name>
    <dbReference type="NCBI Taxonomy" id="98403"/>
    <lineage>
        <taxon>Eukaryota</taxon>
        <taxon>Fungi</taxon>
        <taxon>Dikarya</taxon>
        <taxon>Ascomycota</taxon>
        <taxon>Pezizomycotina</taxon>
        <taxon>Sordariomycetes</taxon>
        <taxon>Hypocreomycetidae</taxon>
        <taxon>Hypocreales</taxon>
        <taxon>Ophiocordycipitaceae</taxon>
        <taxon>Drechmeria</taxon>
    </lineage>
</organism>
<dbReference type="Proteomes" id="UP000076580">
    <property type="component" value="Chromosome 01"/>
</dbReference>
<dbReference type="AlphaFoldDB" id="A0A151GXV5"/>
<keyword evidence="3" id="KW-1185">Reference proteome</keyword>
<dbReference type="OrthoDB" id="2819018at2759"/>